<protein>
    <submittedName>
        <fullName evidence="2">Uncharacterized protein</fullName>
    </submittedName>
</protein>
<organism evidence="2">
    <name type="scientific">Octopus bimaculoides</name>
    <name type="common">California two-spotted octopus</name>
    <dbReference type="NCBI Taxonomy" id="37653"/>
    <lineage>
        <taxon>Eukaryota</taxon>
        <taxon>Metazoa</taxon>
        <taxon>Spiralia</taxon>
        <taxon>Lophotrochozoa</taxon>
        <taxon>Mollusca</taxon>
        <taxon>Cephalopoda</taxon>
        <taxon>Coleoidea</taxon>
        <taxon>Octopodiformes</taxon>
        <taxon>Octopoda</taxon>
        <taxon>Incirrata</taxon>
        <taxon>Octopodidae</taxon>
        <taxon>Octopus</taxon>
    </lineage>
</organism>
<sequence length="56" mass="6693">MLVLTATVLLLLQFLYQASVKHPRYICVYITIITYLKRYLHYYWAVMNYKATPTSC</sequence>
<dbReference type="EMBL" id="KQ415978">
    <property type="protein sequence ID" value="KOF99362.1"/>
    <property type="molecule type" value="Genomic_DNA"/>
</dbReference>
<gene>
    <name evidence="2" type="ORF">OCBIM_22017558mg</name>
</gene>
<feature type="chain" id="PRO_5005584280" evidence="1">
    <location>
        <begin position="21"/>
        <end position="56"/>
    </location>
</feature>
<keyword evidence="1" id="KW-0732">Signal</keyword>
<evidence type="ECO:0000256" key="1">
    <source>
        <dbReference type="SAM" id="SignalP"/>
    </source>
</evidence>
<dbReference type="AlphaFoldDB" id="A0A0L8ID26"/>
<evidence type="ECO:0000313" key="2">
    <source>
        <dbReference type="EMBL" id="KOF99362.1"/>
    </source>
</evidence>
<reference evidence="2" key="1">
    <citation type="submission" date="2015-07" db="EMBL/GenBank/DDBJ databases">
        <title>MeaNS - Measles Nucleotide Surveillance Program.</title>
        <authorList>
            <person name="Tran T."/>
            <person name="Druce J."/>
        </authorList>
    </citation>
    <scope>NUCLEOTIDE SEQUENCE</scope>
    <source>
        <strain evidence="2">UCB-OBI-ISO-001</strain>
        <tissue evidence="2">Gonad</tissue>
    </source>
</reference>
<accession>A0A0L8ID26</accession>
<feature type="signal peptide" evidence="1">
    <location>
        <begin position="1"/>
        <end position="20"/>
    </location>
</feature>
<name>A0A0L8ID26_OCTBM</name>
<proteinExistence type="predicted"/>